<organism evidence="2 3">
    <name type="scientific">Hericium alpestre</name>
    <dbReference type="NCBI Taxonomy" id="135208"/>
    <lineage>
        <taxon>Eukaryota</taxon>
        <taxon>Fungi</taxon>
        <taxon>Dikarya</taxon>
        <taxon>Basidiomycota</taxon>
        <taxon>Agaricomycotina</taxon>
        <taxon>Agaricomycetes</taxon>
        <taxon>Russulales</taxon>
        <taxon>Hericiaceae</taxon>
        <taxon>Hericium</taxon>
    </lineage>
</organism>
<evidence type="ECO:0000313" key="3">
    <source>
        <dbReference type="Proteomes" id="UP000298061"/>
    </source>
</evidence>
<keyword evidence="1" id="KW-0812">Transmembrane</keyword>
<feature type="transmembrane region" description="Helical" evidence="1">
    <location>
        <begin position="6"/>
        <end position="26"/>
    </location>
</feature>
<protein>
    <submittedName>
        <fullName evidence="2">Uncharacterized protein</fullName>
    </submittedName>
</protein>
<keyword evidence="3" id="KW-1185">Reference proteome</keyword>
<gene>
    <name evidence="2" type="ORF">EWM64_g6183</name>
</gene>
<accession>A0A4Y9ZWF0</accession>
<evidence type="ECO:0000313" key="2">
    <source>
        <dbReference type="EMBL" id="TFY77829.1"/>
    </source>
</evidence>
<dbReference type="AlphaFoldDB" id="A0A4Y9ZWF0"/>
<sequence length="63" mass="7223">MLKAQPFTFFVTLAIVFIAVHIFKLVHEQLHMHGQPDAEEIIEGAMNTLMLDTGKQVDIMHFK</sequence>
<dbReference type="EMBL" id="SFCI01000814">
    <property type="protein sequence ID" value="TFY77829.1"/>
    <property type="molecule type" value="Genomic_DNA"/>
</dbReference>
<reference evidence="2 3" key="1">
    <citation type="submission" date="2019-02" db="EMBL/GenBank/DDBJ databases">
        <title>Genome sequencing of the rare red list fungi Hericium alpestre (H. flagellum).</title>
        <authorList>
            <person name="Buettner E."/>
            <person name="Kellner H."/>
        </authorList>
    </citation>
    <scope>NUCLEOTIDE SEQUENCE [LARGE SCALE GENOMIC DNA]</scope>
    <source>
        <strain evidence="2 3">DSM 108284</strain>
    </source>
</reference>
<keyword evidence="1" id="KW-1133">Transmembrane helix</keyword>
<proteinExistence type="predicted"/>
<comment type="caution">
    <text evidence="2">The sequence shown here is derived from an EMBL/GenBank/DDBJ whole genome shotgun (WGS) entry which is preliminary data.</text>
</comment>
<evidence type="ECO:0000256" key="1">
    <source>
        <dbReference type="SAM" id="Phobius"/>
    </source>
</evidence>
<keyword evidence="1" id="KW-0472">Membrane</keyword>
<name>A0A4Y9ZWF0_9AGAM</name>
<dbReference type="Proteomes" id="UP000298061">
    <property type="component" value="Unassembled WGS sequence"/>
</dbReference>